<accession>A0AAE3ZPR5</accession>
<dbReference type="SUPFAM" id="SSF160631">
    <property type="entry name" value="SMI1/KNR4-like"/>
    <property type="match status" value="1"/>
</dbReference>
<reference evidence="2 3" key="1">
    <citation type="submission" date="2023-07" db="EMBL/GenBank/DDBJ databases">
        <title>Sequencing the genomes of 1000 actinobacteria strains.</title>
        <authorList>
            <person name="Klenk H.-P."/>
        </authorList>
    </citation>
    <scope>NUCLEOTIDE SEQUENCE [LARGE SCALE GENOMIC DNA]</scope>
    <source>
        <strain evidence="2 3">DSM 44711</strain>
    </source>
</reference>
<sequence>MIRISDVDSIVRMVSGDLPGLREVGIVDWDYVEADIGYSAPRDYKNLIDAIGAGVIDDSLCIYGVDRIDRDGNLLELVRLCDDAWEDYRTAGVVLPERYFSGVRLIPFGSAEGNYFYWIATESVSADDWNVVFVDVDLQNWYEYDLMATEFIRRLLTAEIEPPTLAGIFGLKHHKMERFGDEPVDSAS</sequence>
<dbReference type="RefSeq" id="WP_310413074.1">
    <property type="nucleotide sequence ID" value="NZ_JAVDYC010000001.1"/>
</dbReference>
<dbReference type="InterPro" id="IPR018958">
    <property type="entry name" value="Knr4/Smi1-like_dom"/>
</dbReference>
<protein>
    <recommendedName>
        <fullName evidence="1">Knr4/Smi1-like domain-containing protein</fullName>
    </recommendedName>
</protein>
<name>A0AAE3ZPR5_9ACTN</name>
<gene>
    <name evidence="2" type="ORF">J2S44_002785</name>
</gene>
<evidence type="ECO:0000259" key="1">
    <source>
        <dbReference type="Pfam" id="PF09346"/>
    </source>
</evidence>
<feature type="domain" description="Knr4/Smi1-like" evidence="1">
    <location>
        <begin position="29"/>
        <end position="148"/>
    </location>
</feature>
<proteinExistence type="predicted"/>
<comment type="caution">
    <text evidence="2">The sequence shown here is derived from an EMBL/GenBank/DDBJ whole genome shotgun (WGS) entry which is preliminary data.</text>
</comment>
<dbReference type="InterPro" id="IPR037883">
    <property type="entry name" value="Knr4/Smi1-like_sf"/>
</dbReference>
<dbReference type="Proteomes" id="UP001183629">
    <property type="component" value="Unassembled WGS sequence"/>
</dbReference>
<dbReference type="Gene3D" id="3.40.1580.10">
    <property type="entry name" value="SMI1/KNR4-like"/>
    <property type="match status" value="1"/>
</dbReference>
<organism evidence="2 3">
    <name type="scientific">Catenuloplanes niger</name>
    <dbReference type="NCBI Taxonomy" id="587534"/>
    <lineage>
        <taxon>Bacteria</taxon>
        <taxon>Bacillati</taxon>
        <taxon>Actinomycetota</taxon>
        <taxon>Actinomycetes</taxon>
        <taxon>Micromonosporales</taxon>
        <taxon>Micromonosporaceae</taxon>
        <taxon>Catenuloplanes</taxon>
    </lineage>
</organism>
<dbReference type="Pfam" id="PF09346">
    <property type="entry name" value="SMI1_KNR4"/>
    <property type="match status" value="1"/>
</dbReference>
<evidence type="ECO:0000313" key="3">
    <source>
        <dbReference type="Proteomes" id="UP001183629"/>
    </source>
</evidence>
<keyword evidence="3" id="KW-1185">Reference proteome</keyword>
<dbReference type="AlphaFoldDB" id="A0AAE3ZPR5"/>
<dbReference type="EMBL" id="JAVDYC010000001">
    <property type="protein sequence ID" value="MDR7322535.1"/>
    <property type="molecule type" value="Genomic_DNA"/>
</dbReference>
<evidence type="ECO:0000313" key="2">
    <source>
        <dbReference type="EMBL" id="MDR7322535.1"/>
    </source>
</evidence>